<dbReference type="GeneID" id="68359737"/>
<dbReference type="EMBL" id="JAIZPD010000016">
    <property type="protein sequence ID" value="KAH0958307.1"/>
    <property type="molecule type" value="Genomic_DNA"/>
</dbReference>
<gene>
    <name evidence="1" type="ORF">HRG_10608</name>
</gene>
<accession>A0A9P8MN21</accession>
<dbReference type="OrthoDB" id="10377016at2759"/>
<dbReference type="Proteomes" id="UP000824596">
    <property type="component" value="Unassembled WGS sequence"/>
</dbReference>
<name>A0A9P8MN21_9HYPO</name>
<dbReference type="RefSeq" id="XP_044715821.1">
    <property type="nucleotide sequence ID" value="XM_044869079.1"/>
</dbReference>
<organism evidence="1 2">
    <name type="scientific">Hirsutella rhossiliensis</name>
    <dbReference type="NCBI Taxonomy" id="111463"/>
    <lineage>
        <taxon>Eukaryota</taxon>
        <taxon>Fungi</taxon>
        <taxon>Dikarya</taxon>
        <taxon>Ascomycota</taxon>
        <taxon>Pezizomycotina</taxon>
        <taxon>Sordariomycetes</taxon>
        <taxon>Hypocreomycetidae</taxon>
        <taxon>Hypocreales</taxon>
        <taxon>Ophiocordycipitaceae</taxon>
        <taxon>Hirsutella</taxon>
    </lineage>
</organism>
<protein>
    <submittedName>
        <fullName evidence="1">Uncharacterized protein</fullName>
    </submittedName>
</protein>
<reference evidence="1" key="1">
    <citation type="submission" date="2021-09" db="EMBL/GenBank/DDBJ databases">
        <title>A high-quality genome of the endoparasitic fungus Hirsutella rhossiliensis with a comparison of Hirsutella genomes reveals transposable elements contributing to genome size variation.</title>
        <authorList>
            <person name="Lin R."/>
            <person name="Jiao Y."/>
            <person name="Sun X."/>
            <person name="Ling J."/>
            <person name="Xie B."/>
            <person name="Cheng X."/>
        </authorList>
    </citation>
    <scope>NUCLEOTIDE SEQUENCE</scope>
    <source>
        <strain evidence="1">HR02</strain>
    </source>
</reference>
<evidence type="ECO:0000313" key="2">
    <source>
        <dbReference type="Proteomes" id="UP000824596"/>
    </source>
</evidence>
<sequence length="103" mass="12022">MGQRTSYPGCYPKNFNFHKPLLMFFNLATDEYGLDCDCHMQFACPNGEPSMPPHLGEFINEPIPQEAYAQCPELRISPTLPLRESWEIESPDIWSDWRDNHYP</sequence>
<keyword evidence="2" id="KW-1185">Reference proteome</keyword>
<evidence type="ECO:0000313" key="1">
    <source>
        <dbReference type="EMBL" id="KAH0958307.1"/>
    </source>
</evidence>
<dbReference type="AlphaFoldDB" id="A0A9P8MN21"/>
<comment type="caution">
    <text evidence="1">The sequence shown here is derived from an EMBL/GenBank/DDBJ whole genome shotgun (WGS) entry which is preliminary data.</text>
</comment>
<proteinExistence type="predicted"/>